<accession>A0AA39LA45</accession>
<reference evidence="2" key="1">
    <citation type="submission" date="2022-10" db="EMBL/GenBank/DDBJ databases">
        <title>Determination and structural analysis of whole genome sequence of Sarocladium strictum F4-1.</title>
        <authorList>
            <person name="Hu L."/>
            <person name="Jiang Y."/>
        </authorList>
    </citation>
    <scope>NUCLEOTIDE SEQUENCE</scope>
    <source>
        <strain evidence="2">F4-1</strain>
    </source>
</reference>
<organism evidence="2 3">
    <name type="scientific">Sarocladium strictum</name>
    <name type="common">Black bundle disease fungus</name>
    <name type="synonym">Acremonium strictum</name>
    <dbReference type="NCBI Taxonomy" id="5046"/>
    <lineage>
        <taxon>Eukaryota</taxon>
        <taxon>Fungi</taxon>
        <taxon>Dikarya</taxon>
        <taxon>Ascomycota</taxon>
        <taxon>Pezizomycotina</taxon>
        <taxon>Sordariomycetes</taxon>
        <taxon>Hypocreomycetidae</taxon>
        <taxon>Hypocreales</taxon>
        <taxon>Sarocladiaceae</taxon>
        <taxon>Sarocladium</taxon>
    </lineage>
</organism>
<evidence type="ECO:0000256" key="1">
    <source>
        <dbReference type="SAM" id="MobiDB-lite"/>
    </source>
</evidence>
<dbReference type="EMBL" id="JAPDFR010000002">
    <property type="protein sequence ID" value="KAK0389540.1"/>
    <property type="molecule type" value="Genomic_DNA"/>
</dbReference>
<evidence type="ECO:0000313" key="3">
    <source>
        <dbReference type="Proteomes" id="UP001175261"/>
    </source>
</evidence>
<dbReference type="Proteomes" id="UP001175261">
    <property type="component" value="Unassembled WGS sequence"/>
</dbReference>
<comment type="caution">
    <text evidence="2">The sequence shown here is derived from an EMBL/GenBank/DDBJ whole genome shotgun (WGS) entry which is preliminary data.</text>
</comment>
<protein>
    <submittedName>
        <fullName evidence="2">Uncharacterized protein</fullName>
    </submittedName>
</protein>
<feature type="region of interest" description="Disordered" evidence="1">
    <location>
        <begin position="488"/>
        <end position="514"/>
    </location>
</feature>
<name>A0AA39LA45_SARSR</name>
<keyword evidence="3" id="KW-1185">Reference proteome</keyword>
<feature type="compositionally biased region" description="Polar residues" evidence="1">
    <location>
        <begin position="497"/>
        <end position="514"/>
    </location>
</feature>
<dbReference type="AlphaFoldDB" id="A0AA39LA45"/>
<gene>
    <name evidence="2" type="ORF">NLU13_3115</name>
</gene>
<proteinExistence type="predicted"/>
<sequence length="873" mass="97784">MAPVREQAEFYATCHPPLCLRGVKEVIDTANEELGERLQEILYEPELPAFKLVSTLDDRDAVLQSIQQILVTLLKNHFNAFEDCSPCVSNEEDLLELDGDTSSLMTSWSSHSTTESALKKFDVYRFPAAIRDFDNKSIWRGLESHTDWTLPKLISEVRRFWNGRNVPADINSIERHFNCRIRWNKTETLVYIGTDHPCGSMHIRKAVDGFQNLVDFFSVRATTKHFILSDNQNDIRYVFQSFSRLGFDRTTYLAPDTVERCAQMARAATIRSVADGWGSVQIWKAPGLAEQAPVCMDQPEMSTILEGSNDRHPRTGGAMGIALLRTVGVEVMDDPLLLEGEVDSREIWNWASERAERCTKGQEDGQLKVTSQPLAERDVPEPVHLLDSSPPEELLGDEFVPLHYSRMHSMIYDEINSFGNHGSTEPGLGDSDATSDDSNLIEFDTSLESDFVGHVQTTDAPVIPLQIQELGIAFGALKLSDCIEKGEMDDNDETNDRQSLSGSNSFDRSSQCSRQALREGKKGIDTLYAKLWIMEKPRLRHLFDVLCLTPGKVGLELRFGRILLHGLDHNEVCTSPVRDVPSRTSEEIARYLESRLTGGEGAPGFSSLLSSDATDATLISKMKPHGFTISIDAESFAYEVSAASTELANAFLHCPHSAWDLKIAAIHHSTPEELEEWMAFSKSMVESLHVSYCTDQEILLELLEQACSPAMVEEIRMRRIVHYGNKSFPGSIMTITITRLMELQRKSSGEGGSASAYQIQARPLDPTQKAVAPNQWMEVVMQSRQGRKMFTQNDGLLYFGEKAPWSDSEDLAGPGGVLDELCWPAIGMIHEMDECGLRNDNGQARQSLARESRSAKCVQQLETSRKEQPLVFW</sequence>
<evidence type="ECO:0000313" key="2">
    <source>
        <dbReference type="EMBL" id="KAK0389540.1"/>
    </source>
</evidence>